<dbReference type="InParanoid" id="H2XSE8"/>
<dbReference type="Proteomes" id="UP000008144">
    <property type="component" value="Unassembled WGS sequence"/>
</dbReference>
<name>H2XSE8_CIOIN</name>
<dbReference type="AlphaFoldDB" id="H2XSE8"/>
<protein>
    <submittedName>
        <fullName evidence="1">Uncharacterized LOC101243435</fullName>
    </submittedName>
</protein>
<proteinExistence type="predicted"/>
<dbReference type="HOGENOM" id="CLU_3105649_0_0_1"/>
<dbReference type="Ensembl" id="ENSCINT00000035890.1">
    <property type="protein sequence ID" value="ENSCINP00000032582.1"/>
    <property type="gene ID" value="ENSCING00000022471.1"/>
</dbReference>
<reference evidence="2" key="1">
    <citation type="journal article" date="2002" name="Science">
        <title>The draft genome of Ciona intestinalis: insights into chordate and vertebrate origins.</title>
        <authorList>
            <person name="Dehal P."/>
            <person name="Satou Y."/>
            <person name="Campbell R.K."/>
            <person name="Chapman J."/>
            <person name="Degnan B."/>
            <person name="De Tomaso A."/>
            <person name="Davidson B."/>
            <person name="Di Gregorio A."/>
            <person name="Gelpke M."/>
            <person name="Goodstein D.M."/>
            <person name="Harafuji N."/>
            <person name="Hastings K.E."/>
            <person name="Ho I."/>
            <person name="Hotta K."/>
            <person name="Huang W."/>
            <person name="Kawashima T."/>
            <person name="Lemaire P."/>
            <person name="Martinez D."/>
            <person name="Meinertzhagen I.A."/>
            <person name="Necula S."/>
            <person name="Nonaka M."/>
            <person name="Putnam N."/>
            <person name="Rash S."/>
            <person name="Saiga H."/>
            <person name="Satake M."/>
            <person name="Terry A."/>
            <person name="Yamada L."/>
            <person name="Wang H.G."/>
            <person name="Awazu S."/>
            <person name="Azumi K."/>
            <person name="Boore J."/>
            <person name="Branno M."/>
            <person name="Chin-Bow S."/>
            <person name="DeSantis R."/>
            <person name="Doyle S."/>
            <person name="Francino P."/>
            <person name="Keys D.N."/>
            <person name="Haga S."/>
            <person name="Hayashi H."/>
            <person name="Hino K."/>
            <person name="Imai K.S."/>
            <person name="Inaba K."/>
            <person name="Kano S."/>
            <person name="Kobayashi K."/>
            <person name="Kobayashi M."/>
            <person name="Lee B.I."/>
            <person name="Makabe K.W."/>
            <person name="Manohar C."/>
            <person name="Matassi G."/>
            <person name="Medina M."/>
            <person name="Mochizuki Y."/>
            <person name="Mount S."/>
            <person name="Morishita T."/>
            <person name="Miura S."/>
            <person name="Nakayama A."/>
            <person name="Nishizaka S."/>
            <person name="Nomoto H."/>
            <person name="Ohta F."/>
            <person name="Oishi K."/>
            <person name="Rigoutsos I."/>
            <person name="Sano M."/>
            <person name="Sasaki A."/>
            <person name="Sasakura Y."/>
            <person name="Shoguchi E."/>
            <person name="Shin-i T."/>
            <person name="Spagnuolo A."/>
            <person name="Stainier D."/>
            <person name="Suzuki M.M."/>
            <person name="Tassy O."/>
            <person name="Takatori N."/>
            <person name="Tokuoka M."/>
            <person name="Yagi K."/>
            <person name="Yoshizaki F."/>
            <person name="Wada S."/>
            <person name="Zhang C."/>
            <person name="Hyatt P.D."/>
            <person name="Larimer F."/>
            <person name="Detter C."/>
            <person name="Doggett N."/>
            <person name="Glavina T."/>
            <person name="Hawkins T."/>
            <person name="Richardson P."/>
            <person name="Lucas S."/>
            <person name="Kohara Y."/>
            <person name="Levine M."/>
            <person name="Satoh N."/>
            <person name="Rokhsar D.S."/>
        </authorList>
    </citation>
    <scope>NUCLEOTIDE SEQUENCE [LARGE SCALE GENOMIC DNA]</scope>
</reference>
<evidence type="ECO:0000313" key="2">
    <source>
        <dbReference type="Proteomes" id="UP000008144"/>
    </source>
</evidence>
<evidence type="ECO:0000313" key="1">
    <source>
        <dbReference type="Ensembl" id="ENSCINP00000032582.1"/>
    </source>
</evidence>
<gene>
    <name evidence="1" type="primary">LOC101243435</name>
</gene>
<keyword evidence="2" id="KW-1185">Reference proteome</keyword>
<reference evidence="1" key="3">
    <citation type="submission" date="2025-09" db="UniProtKB">
        <authorList>
            <consortium name="Ensembl"/>
        </authorList>
    </citation>
    <scope>IDENTIFICATION</scope>
</reference>
<sequence>MVQKARRCYHFGAHVSFGKILIGHCPTRWSLTGCPYSQPVKQITHSRTLQQ</sequence>
<accession>H2XSE8</accession>
<organism evidence="1 2">
    <name type="scientific">Ciona intestinalis</name>
    <name type="common">Transparent sea squirt</name>
    <name type="synonym">Ascidia intestinalis</name>
    <dbReference type="NCBI Taxonomy" id="7719"/>
    <lineage>
        <taxon>Eukaryota</taxon>
        <taxon>Metazoa</taxon>
        <taxon>Chordata</taxon>
        <taxon>Tunicata</taxon>
        <taxon>Ascidiacea</taxon>
        <taxon>Phlebobranchia</taxon>
        <taxon>Cionidae</taxon>
        <taxon>Ciona</taxon>
    </lineage>
</organism>
<reference evidence="1" key="2">
    <citation type="submission" date="2025-08" db="UniProtKB">
        <authorList>
            <consortium name="Ensembl"/>
        </authorList>
    </citation>
    <scope>IDENTIFICATION</scope>
</reference>